<dbReference type="CDD" id="cd06170">
    <property type="entry name" value="LuxR_C_like"/>
    <property type="match status" value="1"/>
</dbReference>
<dbReference type="SMART" id="SM00421">
    <property type="entry name" value="HTH_LUXR"/>
    <property type="match status" value="1"/>
</dbReference>
<dbReference type="RefSeq" id="WP_087147507.1">
    <property type="nucleotide sequence ID" value="NZ_FUKJ01000289.1"/>
</dbReference>
<dbReference type="PANTHER" id="PTHR43214">
    <property type="entry name" value="TWO-COMPONENT RESPONSE REGULATOR"/>
    <property type="match status" value="1"/>
</dbReference>
<name>A0A1R4HBY2_9GAMM</name>
<dbReference type="Pfam" id="PF00196">
    <property type="entry name" value="GerE"/>
    <property type="match status" value="1"/>
</dbReference>
<dbReference type="GO" id="GO:0006355">
    <property type="term" value="P:regulation of DNA-templated transcription"/>
    <property type="evidence" value="ECO:0007669"/>
    <property type="project" value="InterPro"/>
</dbReference>
<dbReference type="PRINTS" id="PR00038">
    <property type="entry name" value="HTHLUXR"/>
</dbReference>
<keyword evidence="6" id="KW-1185">Reference proteome</keyword>
<dbReference type="InterPro" id="IPR016032">
    <property type="entry name" value="Sig_transdc_resp-reg_C-effctor"/>
</dbReference>
<dbReference type="PANTHER" id="PTHR43214:SF43">
    <property type="entry name" value="TWO-COMPONENT RESPONSE REGULATOR"/>
    <property type="match status" value="1"/>
</dbReference>
<evidence type="ECO:0000313" key="6">
    <source>
        <dbReference type="Proteomes" id="UP000195442"/>
    </source>
</evidence>
<organism evidence="5 6">
    <name type="scientific">Crenothrix polyspora</name>
    <dbReference type="NCBI Taxonomy" id="360316"/>
    <lineage>
        <taxon>Bacteria</taxon>
        <taxon>Pseudomonadati</taxon>
        <taxon>Pseudomonadota</taxon>
        <taxon>Gammaproteobacteria</taxon>
        <taxon>Methylococcales</taxon>
        <taxon>Crenotrichaceae</taxon>
        <taxon>Crenothrix</taxon>
    </lineage>
</organism>
<protein>
    <submittedName>
        <fullName evidence="5">Two component transcriptional regulator, LuxR family</fullName>
    </submittedName>
</protein>
<dbReference type="InterPro" id="IPR000792">
    <property type="entry name" value="Tscrpt_reg_LuxR_C"/>
</dbReference>
<dbReference type="InterPro" id="IPR039420">
    <property type="entry name" value="WalR-like"/>
</dbReference>
<evidence type="ECO:0000256" key="2">
    <source>
        <dbReference type="PROSITE-ProRule" id="PRU00169"/>
    </source>
</evidence>
<dbReference type="PROSITE" id="PS50043">
    <property type="entry name" value="HTH_LUXR_2"/>
    <property type="match status" value="1"/>
</dbReference>
<sequence length="145" mass="15975">MHRHPKCKILVFSIHNEMAYVTRAIKAGAKGYVNKNNSPEILITAVCTIAQGGTFVDPALVQGLAIVLTNSQDESDKVEQLSPREFDVFCLLASGYSTRKVAEKLCLSYKTVCNHTTFIKEKMGVETLAELTLIAGRQGIIDMQQ</sequence>
<evidence type="ECO:0000259" key="3">
    <source>
        <dbReference type="PROSITE" id="PS50043"/>
    </source>
</evidence>
<dbReference type="SUPFAM" id="SSF46894">
    <property type="entry name" value="C-terminal effector domain of the bipartite response regulators"/>
    <property type="match status" value="1"/>
</dbReference>
<comment type="caution">
    <text evidence="2">Lacks conserved residue(s) required for the propagation of feature annotation.</text>
</comment>
<dbReference type="GO" id="GO:0003677">
    <property type="term" value="F:DNA binding"/>
    <property type="evidence" value="ECO:0007669"/>
    <property type="project" value="UniProtKB-KW"/>
</dbReference>
<dbReference type="GO" id="GO:0000160">
    <property type="term" value="P:phosphorelay signal transduction system"/>
    <property type="evidence" value="ECO:0007669"/>
    <property type="project" value="InterPro"/>
</dbReference>
<keyword evidence="1" id="KW-0238">DNA-binding</keyword>
<dbReference type="EMBL" id="FUKJ01000289">
    <property type="protein sequence ID" value="SJM93764.1"/>
    <property type="molecule type" value="Genomic_DNA"/>
</dbReference>
<reference evidence="6" key="1">
    <citation type="submission" date="2017-02" db="EMBL/GenBank/DDBJ databases">
        <authorList>
            <person name="Daims H."/>
        </authorList>
    </citation>
    <scope>NUCLEOTIDE SEQUENCE [LARGE SCALE GENOMIC DNA]</scope>
</reference>
<dbReference type="PROSITE" id="PS50110">
    <property type="entry name" value="RESPONSE_REGULATORY"/>
    <property type="match status" value="1"/>
</dbReference>
<evidence type="ECO:0000256" key="1">
    <source>
        <dbReference type="ARBA" id="ARBA00023125"/>
    </source>
</evidence>
<evidence type="ECO:0000259" key="4">
    <source>
        <dbReference type="PROSITE" id="PS50110"/>
    </source>
</evidence>
<dbReference type="OrthoDB" id="9796655at2"/>
<dbReference type="InterPro" id="IPR001789">
    <property type="entry name" value="Sig_transdc_resp-reg_receiver"/>
</dbReference>
<dbReference type="InterPro" id="IPR011006">
    <property type="entry name" value="CheY-like_superfamily"/>
</dbReference>
<proteinExistence type="predicted"/>
<feature type="domain" description="HTH luxR-type" evidence="3">
    <location>
        <begin position="74"/>
        <end position="139"/>
    </location>
</feature>
<dbReference type="Proteomes" id="UP000195442">
    <property type="component" value="Unassembled WGS sequence"/>
</dbReference>
<feature type="domain" description="Response regulatory" evidence="4">
    <location>
        <begin position="1"/>
        <end position="50"/>
    </location>
</feature>
<evidence type="ECO:0000313" key="5">
    <source>
        <dbReference type="EMBL" id="SJM93764.1"/>
    </source>
</evidence>
<dbReference type="Gene3D" id="3.40.50.2300">
    <property type="match status" value="1"/>
</dbReference>
<gene>
    <name evidence="5" type="ORF">CRENPOLYSF2_3590013</name>
</gene>
<accession>A0A1R4HBY2</accession>
<dbReference type="SUPFAM" id="SSF52172">
    <property type="entry name" value="CheY-like"/>
    <property type="match status" value="1"/>
</dbReference>
<dbReference type="AlphaFoldDB" id="A0A1R4HBY2"/>